<dbReference type="SUPFAM" id="SSF46785">
    <property type="entry name" value="Winged helix' DNA-binding domain"/>
    <property type="match status" value="1"/>
</dbReference>
<keyword evidence="1" id="KW-0805">Transcription regulation</keyword>
<evidence type="ECO:0000259" key="4">
    <source>
        <dbReference type="PROSITE" id="PS50042"/>
    </source>
</evidence>
<keyword evidence="7" id="KW-1185">Reference proteome</keyword>
<gene>
    <name evidence="6" type="ORF">D3878_00920</name>
</gene>
<accession>A0A3A3FXG5</accession>
<dbReference type="PANTHER" id="PTHR24567:SF28">
    <property type="entry name" value="LISTERIOLYSIN REGULATORY PROTEIN"/>
    <property type="match status" value="1"/>
</dbReference>
<name>A0A3A3FXG5_9BURK</name>
<dbReference type="InterPro" id="IPR000595">
    <property type="entry name" value="cNMP-bd_dom"/>
</dbReference>
<dbReference type="RefSeq" id="WP_119783765.1">
    <property type="nucleotide sequence ID" value="NZ_QYUQ01000002.1"/>
</dbReference>
<dbReference type="OrthoDB" id="7643467at2"/>
<dbReference type="SMART" id="SM00100">
    <property type="entry name" value="cNMP"/>
    <property type="match status" value="1"/>
</dbReference>
<dbReference type="SUPFAM" id="SSF51206">
    <property type="entry name" value="cAMP-binding domain-like"/>
    <property type="match status" value="1"/>
</dbReference>
<evidence type="ECO:0000313" key="6">
    <source>
        <dbReference type="EMBL" id="RJG00311.1"/>
    </source>
</evidence>
<dbReference type="Proteomes" id="UP000266327">
    <property type="component" value="Unassembled WGS sequence"/>
</dbReference>
<evidence type="ECO:0000256" key="1">
    <source>
        <dbReference type="ARBA" id="ARBA00023015"/>
    </source>
</evidence>
<organism evidence="6 7">
    <name type="scientific">Noviherbaspirillum sedimenti</name>
    <dbReference type="NCBI Taxonomy" id="2320865"/>
    <lineage>
        <taxon>Bacteria</taxon>
        <taxon>Pseudomonadati</taxon>
        <taxon>Pseudomonadota</taxon>
        <taxon>Betaproteobacteria</taxon>
        <taxon>Burkholderiales</taxon>
        <taxon>Oxalobacteraceae</taxon>
        <taxon>Noviherbaspirillum</taxon>
    </lineage>
</organism>
<dbReference type="AlphaFoldDB" id="A0A3A3FXG5"/>
<comment type="caution">
    <text evidence="6">The sequence shown here is derived from an EMBL/GenBank/DDBJ whole genome shotgun (WGS) entry which is preliminary data.</text>
</comment>
<dbReference type="GO" id="GO:0003677">
    <property type="term" value="F:DNA binding"/>
    <property type="evidence" value="ECO:0007669"/>
    <property type="project" value="UniProtKB-KW"/>
</dbReference>
<keyword evidence="2" id="KW-0238">DNA-binding</keyword>
<evidence type="ECO:0000313" key="7">
    <source>
        <dbReference type="Proteomes" id="UP000266327"/>
    </source>
</evidence>
<evidence type="ECO:0000259" key="5">
    <source>
        <dbReference type="PROSITE" id="PS51063"/>
    </source>
</evidence>
<dbReference type="PANTHER" id="PTHR24567">
    <property type="entry name" value="CRP FAMILY TRANSCRIPTIONAL REGULATORY PROTEIN"/>
    <property type="match status" value="1"/>
</dbReference>
<dbReference type="InterPro" id="IPR018490">
    <property type="entry name" value="cNMP-bd_dom_sf"/>
</dbReference>
<dbReference type="InterPro" id="IPR036388">
    <property type="entry name" value="WH-like_DNA-bd_sf"/>
</dbReference>
<keyword evidence="3" id="KW-0804">Transcription</keyword>
<dbReference type="Gene3D" id="2.60.120.10">
    <property type="entry name" value="Jelly Rolls"/>
    <property type="match status" value="1"/>
</dbReference>
<dbReference type="EMBL" id="QYUQ01000002">
    <property type="protein sequence ID" value="RJG00311.1"/>
    <property type="molecule type" value="Genomic_DNA"/>
</dbReference>
<dbReference type="InterPro" id="IPR036390">
    <property type="entry name" value="WH_DNA-bd_sf"/>
</dbReference>
<dbReference type="PROSITE" id="PS50042">
    <property type="entry name" value="CNMP_BINDING_3"/>
    <property type="match status" value="1"/>
</dbReference>
<dbReference type="InterPro" id="IPR050397">
    <property type="entry name" value="Env_Response_Regulators"/>
</dbReference>
<evidence type="ECO:0000256" key="2">
    <source>
        <dbReference type="ARBA" id="ARBA00023125"/>
    </source>
</evidence>
<dbReference type="GO" id="GO:0005829">
    <property type="term" value="C:cytosol"/>
    <property type="evidence" value="ECO:0007669"/>
    <property type="project" value="TreeGrafter"/>
</dbReference>
<dbReference type="InterPro" id="IPR012318">
    <property type="entry name" value="HTH_CRP"/>
</dbReference>
<sequence>MKNPSPPKIWRGRSDCNNCGGDCALFGDLPAAELNRIHAPFDDLRYPAGTSLFLQGDDVNGLYSIRSGMVKLNRINPDGTQRIVRVLRPGNTVGLEAMVHSQYGHDAIAITPVVACRIPLDVMARLDRESPILHRRVLEQWHAALSDADHWFAELANGSARVRIARLLLKMRDTVNPENSVLFTLEDIGSMLGMTVETASRIINAFLREGKIRRLEAHGRDYQIDVAALEAEAQSDAV</sequence>
<evidence type="ECO:0000256" key="3">
    <source>
        <dbReference type="ARBA" id="ARBA00023163"/>
    </source>
</evidence>
<dbReference type="Gene3D" id="1.10.10.10">
    <property type="entry name" value="Winged helix-like DNA-binding domain superfamily/Winged helix DNA-binding domain"/>
    <property type="match status" value="1"/>
</dbReference>
<proteinExistence type="predicted"/>
<feature type="domain" description="Cyclic nucleotide-binding" evidence="4">
    <location>
        <begin position="25"/>
        <end position="115"/>
    </location>
</feature>
<dbReference type="GO" id="GO:0003700">
    <property type="term" value="F:DNA-binding transcription factor activity"/>
    <property type="evidence" value="ECO:0007669"/>
    <property type="project" value="TreeGrafter"/>
</dbReference>
<protein>
    <submittedName>
        <fullName evidence="6">Crp/Fnr family transcriptional regulator</fullName>
    </submittedName>
</protein>
<dbReference type="CDD" id="cd00038">
    <property type="entry name" value="CAP_ED"/>
    <property type="match status" value="1"/>
</dbReference>
<dbReference type="InterPro" id="IPR014710">
    <property type="entry name" value="RmlC-like_jellyroll"/>
</dbReference>
<dbReference type="Pfam" id="PF13545">
    <property type="entry name" value="HTH_Crp_2"/>
    <property type="match status" value="1"/>
</dbReference>
<dbReference type="Pfam" id="PF00027">
    <property type="entry name" value="cNMP_binding"/>
    <property type="match status" value="1"/>
</dbReference>
<feature type="domain" description="HTH crp-type" evidence="5">
    <location>
        <begin position="158"/>
        <end position="238"/>
    </location>
</feature>
<reference evidence="7" key="1">
    <citation type="submission" date="2018-09" db="EMBL/GenBank/DDBJ databases">
        <authorList>
            <person name="Zhu H."/>
        </authorList>
    </citation>
    <scope>NUCLEOTIDE SEQUENCE [LARGE SCALE GENOMIC DNA]</scope>
    <source>
        <strain evidence="7">K1S02-23</strain>
    </source>
</reference>
<dbReference type="PROSITE" id="PS51063">
    <property type="entry name" value="HTH_CRP_2"/>
    <property type="match status" value="1"/>
</dbReference>